<proteinExistence type="predicted"/>
<evidence type="ECO:0000313" key="2">
    <source>
        <dbReference type="Proteomes" id="UP001187531"/>
    </source>
</evidence>
<accession>A0AA88I6T1</accession>
<keyword evidence="2" id="KW-1185">Reference proteome</keyword>
<comment type="caution">
    <text evidence="1">The sequence shown here is derived from an EMBL/GenBank/DDBJ whole genome shotgun (WGS) entry which is preliminary data.</text>
</comment>
<name>A0AA88I6T1_ARTSF</name>
<sequence length="137" mass="15589">MEYQRDKNIRKVKLPQCSDIGFVHLGQPLFASAYISDMVDQLDEVCKELIQRSSEETSVNAIKLLQTIDAMLEPKDFAQSLLNFVRTEIKGHFACLAEKAAIENNSEDMIVLLGSLSHLKVSFRTYEQLFEMEGDTK</sequence>
<organism evidence="1 2">
    <name type="scientific">Artemia franciscana</name>
    <name type="common">Brine shrimp</name>
    <name type="synonym">Artemia sanfranciscana</name>
    <dbReference type="NCBI Taxonomy" id="6661"/>
    <lineage>
        <taxon>Eukaryota</taxon>
        <taxon>Metazoa</taxon>
        <taxon>Ecdysozoa</taxon>
        <taxon>Arthropoda</taxon>
        <taxon>Crustacea</taxon>
        <taxon>Branchiopoda</taxon>
        <taxon>Anostraca</taxon>
        <taxon>Artemiidae</taxon>
        <taxon>Artemia</taxon>
    </lineage>
</organism>
<dbReference type="AlphaFoldDB" id="A0AA88I6T1"/>
<protein>
    <submittedName>
        <fullName evidence="1">Uncharacterized protein</fullName>
    </submittedName>
</protein>
<reference evidence="1" key="1">
    <citation type="submission" date="2023-07" db="EMBL/GenBank/DDBJ databases">
        <title>Chromosome-level genome assembly of Artemia franciscana.</title>
        <authorList>
            <person name="Jo E."/>
        </authorList>
    </citation>
    <scope>NUCLEOTIDE SEQUENCE</scope>
    <source>
        <tissue evidence="1">Whole body</tissue>
    </source>
</reference>
<evidence type="ECO:0000313" key="1">
    <source>
        <dbReference type="EMBL" id="KAK2722343.1"/>
    </source>
</evidence>
<gene>
    <name evidence="1" type="ORF">QYM36_002769</name>
</gene>
<dbReference type="EMBL" id="JAVRJZ010000005">
    <property type="protein sequence ID" value="KAK2722343.1"/>
    <property type="molecule type" value="Genomic_DNA"/>
</dbReference>
<dbReference type="Proteomes" id="UP001187531">
    <property type="component" value="Unassembled WGS sequence"/>
</dbReference>